<keyword evidence="3" id="KW-1185">Reference proteome</keyword>
<dbReference type="Pfam" id="PF03364">
    <property type="entry name" value="Polyketide_cyc"/>
    <property type="match status" value="1"/>
</dbReference>
<dbReference type="OrthoDB" id="3419705at2"/>
<proteinExistence type="predicted"/>
<evidence type="ECO:0000259" key="1">
    <source>
        <dbReference type="Pfam" id="PF03364"/>
    </source>
</evidence>
<dbReference type="Gene3D" id="3.30.530.20">
    <property type="match status" value="2"/>
</dbReference>
<organism evidence="2 3">
    <name type="scientific">Saccharothrix syringae</name>
    <name type="common">Nocardiopsis syringae</name>
    <dbReference type="NCBI Taxonomy" id="103733"/>
    <lineage>
        <taxon>Bacteria</taxon>
        <taxon>Bacillati</taxon>
        <taxon>Actinomycetota</taxon>
        <taxon>Actinomycetes</taxon>
        <taxon>Pseudonocardiales</taxon>
        <taxon>Pseudonocardiaceae</taxon>
        <taxon>Saccharothrix</taxon>
    </lineage>
</organism>
<protein>
    <submittedName>
        <fullName evidence="2">Cyclase</fullName>
    </submittedName>
</protein>
<accession>A0A5Q0H5F0</accession>
<dbReference type="InterPro" id="IPR005031">
    <property type="entry name" value="COQ10_START"/>
</dbReference>
<dbReference type="InterPro" id="IPR023393">
    <property type="entry name" value="START-like_dom_sf"/>
</dbReference>
<name>A0A5Q0H5F0_SACSY</name>
<reference evidence="3" key="1">
    <citation type="journal article" date="2021" name="Curr. Microbiol.">
        <title>Complete genome of nocamycin-producing strain Saccharothrix syringae NRRL B-16468 reveals the biosynthetic potential for secondary metabolites.</title>
        <authorList>
            <person name="Mo X."/>
            <person name="Yang S."/>
        </authorList>
    </citation>
    <scope>NUCLEOTIDE SEQUENCE [LARGE SCALE GENOMIC DNA]</scope>
    <source>
        <strain evidence="3">ATCC 51364 / DSM 43886 / JCM 6844 / KCTC 9398 / NBRC 14523 / NRRL B-16468 / INA 2240</strain>
    </source>
</reference>
<dbReference type="Proteomes" id="UP000325787">
    <property type="component" value="Chromosome"/>
</dbReference>
<feature type="domain" description="Coenzyme Q-binding protein COQ10 START" evidence="1">
    <location>
        <begin position="169"/>
        <end position="282"/>
    </location>
</feature>
<dbReference type="AlphaFoldDB" id="A0A5Q0H5F0"/>
<gene>
    <name evidence="2" type="ORF">EKG83_32185</name>
</gene>
<evidence type="ECO:0000313" key="3">
    <source>
        <dbReference type="Proteomes" id="UP000325787"/>
    </source>
</evidence>
<dbReference type="EMBL" id="CP034550">
    <property type="protein sequence ID" value="QFZ21427.1"/>
    <property type="molecule type" value="Genomic_DNA"/>
</dbReference>
<dbReference type="RefSeq" id="WP_033436018.1">
    <property type="nucleotide sequence ID" value="NZ_CP034550.1"/>
</dbReference>
<evidence type="ECO:0000313" key="2">
    <source>
        <dbReference type="EMBL" id="QFZ21427.1"/>
    </source>
</evidence>
<dbReference type="KEGG" id="ssyi:EKG83_32185"/>
<sequence length="313" mass="34729">MTTSLAREVEHDITVRASARAVYDLIADVADWPQVFPPTVHVEHLERGETGERIRIWATANGTAKTWTSRRELDPGRLRVEFRQEVSQAPVGAMGGCWLVEPLSADECRVRLLHDYRPVDDDPEKLAWIEAAVDRNSHAELAALKATAEGAHDGLLFGFADSVEVDGHARDVFDFINEADRWSERLPHVARVRLEEDTPGLQLLDMDTRTKDGKTHTTTSVRVCLAPTTIVYKQIRVPALMTLHTGRWQIDQRPGGGLVVTSRHTVRINEDNITSVLGPGADVPAAREFVQKALSANSLATLGHAKTYAERRA</sequence>
<dbReference type="InterPro" id="IPR019587">
    <property type="entry name" value="Polyketide_cyclase/dehydratase"/>
</dbReference>
<dbReference type="SUPFAM" id="SSF55961">
    <property type="entry name" value="Bet v1-like"/>
    <property type="match status" value="2"/>
</dbReference>
<dbReference type="CDD" id="cd08861">
    <property type="entry name" value="OtcD1_ARO-CYC_like"/>
    <property type="match status" value="2"/>
</dbReference>
<dbReference type="Pfam" id="PF10604">
    <property type="entry name" value="Polyketide_cyc2"/>
    <property type="match status" value="1"/>
</dbReference>